<dbReference type="Gene3D" id="3.40.50.620">
    <property type="entry name" value="HUPs"/>
    <property type="match status" value="1"/>
</dbReference>
<evidence type="ECO:0000259" key="6">
    <source>
        <dbReference type="PROSITE" id="PS50011"/>
    </source>
</evidence>
<evidence type="ECO:0000256" key="1">
    <source>
        <dbReference type="ARBA" id="ARBA00008791"/>
    </source>
</evidence>
<dbReference type="InterPro" id="IPR014729">
    <property type="entry name" value="Rossmann-like_a/b/a_fold"/>
</dbReference>
<protein>
    <submittedName>
        <fullName evidence="7">Serine/threonine protein kinase</fullName>
    </submittedName>
</protein>
<keyword evidence="7" id="KW-0723">Serine/threonine-protein kinase</keyword>
<name>A0ABQ5ZQF9_9HYPH</name>
<dbReference type="GO" id="GO:0004674">
    <property type="term" value="F:protein serine/threonine kinase activity"/>
    <property type="evidence" value="ECO:0007669"/>
    <property type="project" value="UniProtKB-KW"/>
</dbReference>
<accession>A0ABQ5ZQF9</accession>
<dbReference type="Proteomes" id="UP001156702">
    <property type="component" value="Unassembled WGS sequence"/>
</dbReference>
<dbReference type="Pfam" id="PF00582">
    <property type="entry name" value="Usp"/>
    <property type="match status" value="1"/>
</dbReference>
<dbReference type="RefSeq" id="WP_244765414.1">
    <property type="nucleotide sequence ID" value="NZ_BSOP01000049.1"/>
</dbReference>
<dbReference type="InterPro" id="IPR008271">
    <property type="entry name" value="Ser/Thr_kinase_AS"/>
</dbReference>
<dbReference type="SMART" id="SM00220">
    <property type="entry name" value="S_TKc"/>
    <property type="match status" value="1"/>
</dbReference>
<keyword evidence="8" id="KW-1185">Reference proteome</keyword>
<dbReference type="Gene3D" id="3.30.200.20">
    <property type="entry name" value="Phosphorylase Kinase, domain 1"/>
    <property type="match status" value="1"/>
</dbReference>
<dbReference type="InterPro" id="IPR000719">
    <property type="entry name" value="Prot_kinase_dom"/>
</dbReference>
<evidence type="ECO:0000256" key="5">
    <source>
        <dbReference type="ARBA" id="ARBA00022840"/>
    </source>
</evidence>
<sequence length="473" mass="51823">MVKARLKPGDLIDGFLIEAIAHNGGMARIWAVSRPDIDFPILMKVPVIGEGDDPAAIVGFEMEQMILPRLSGPHVPRFVANGDFATLPYIVMERLPGTSLYPLLERLPLPPEEVAALGAKIAVALDSLHRQHVVHLDLKPSNVMFRESGEAVLIDYGLARHIHLPDLMDEQFRLPYGTAPYMAPEQVLGTRSDFRSDLFALGVLLYFFATGERPFGDPQRLKGLKRRLWRDPLPPRARNAAIPPALQEVILRCLEVNPAWRYPSAAQLALDLQDLSAVKLTARAEKMKRDPLGMVLRRRFNPVPIETVKPQTAEAQLANAPIVAVAIDLAASTPDLADAMHRTVARIIENTPDARIACINVLKINRIAIDTSLDEEGRNKHVLRLVELRTWSTGLAVPGGGITFHVLEAVSPADAILDYARENYVDHIVMGARAESAMRSMLGSVSGEVAAHAPCTVTVVRNRPRPGGAPDTG</sequence>
<evidence type="ECO:0000313" key="8">
    <source>
        <dbReference type="Proteomes" id="UP001156702"/>
    </source>
</evidence>
<dbReference type="SUPFAM" id="SSF52402">
    <property type="entry name" value="Adenine nucleotide alpha hydrolases-like"/>
    <property type="match status" value="1"/>
</dbReference>
<keyword evidence="5" id="KW-0067">ATP-binding</keyword>
<dbReference type="InterPro" id="IPR011009">
    <property type="entry name" value="Kinase-like_dom_sf"/>
</dbReference>
<dbReference type="PROSITE" id="PS00108">
    <property type="entry name" value="PROTEIN_KINASE_ST"/>
    <property type="match status" value="1"/>
</dbReference>
<dbReference type="Pfam" id="PF00069">
    <property type="entry name" value="Pkinase"/>
    <property type="match status" value="1"/>
</dbReference>
<dbReference type="Gene3D" id="1.10.510.10">
    <property type="entry name" value="Transferase(Phosphotransferase) domain 1"/>
    <property type="match status" value="1"/>
</dbReference>
<evidence type="ECO:0000313" key="7">
    <source>
        <dbReference type="EMBL" id="GLR54315.1"/>
    </source>
</evidence>
<dbReference type="PANTHER" id="PTHR43289">
    <property type="entry name" value="MITOGEN-ACTIVATED PROTEIN KINASE KINASE KINASE 20-RELATED"/>
    <property type="match status" value="1"/>
</dbReference>
<keyword evidence="3" id="KW-0547">Nucleotide-binding</keyword>
<dbReference type="CDD" id="cd00293">
    <property type="entry name" value="USP-like"/>
    <property type="match status" value="1"/>
</dbReference>
<dbReference type="SUPFAM" id="SSF56112">
    <property type="entry name" value="Protein kinase-like (PK-like)"/>
    <property type="match status" value="1"/>
</dbReference>
<organism evidence="7 8">
    <name type="scientific">Shinella yambaruensis</name>
    <dbReference type="NCBI Taxonomy" id="415996"/>
    <lineage>
        <taxon>Bacteria</taxon>
        <taxon>Pseudomonadati</taxon>
        <taxon>Pseudomonadota</taxon>
        <taxon>Alphaproteobacteria</taxon>
        <taxon>Hyphomicrobiales</taxon>
        <taxon>Rhizobiaceae</taxon>
        <taxon>Shinella</taxon>
    </lineage>
</organism>
<comment type="similarity">
    <text evidence="1">Belongs to the universal stress protein A family.</text>
</comment>
<reference evidence="8" key="1">
    <citation type="journal article" date="2019" name="Int. J. Syst. Evol. Microbiol.">
        <title>The Global Catalogue of Microorganisms (GCM) 10K type strain sequencing project: providing services to taxonomists for standard genome sequencing and annotation.</title>
        <authorList>
            <consortium name="The Broad Institute Genomics Platform"/>
            <consortium name="The Broad Institute Genome Sequencing Center for Infectious Disease"/>
            <person name="Wu L."/>
            <person name="Ma J."/>
        </authorList>
    </citation>
    <scope>NUCLEOTIDE SEQUENCE [LARGE SCALE GENOMIC DNA]</scope>
    <source>
        <strain evidence="8">NBRC 102122</strain>
    </source>
</reference>
<dbReference type="CDD" id="cd14014">
    <property type="entry name" value="STKc_PknB_like"/>
    <property type="match status" value="1"/>
</dbReference>
<dbReference type="InterPro" id="IPR006015">
    <property type="entry name" value="Universal_stress_UspA"/>
</dbReference>
<dbReference type="InterPro" id="IPR006016">
    <property type="entry name" value="UspA"/>
</dbReference>
<dbReference type="PROSITE" id="PS50011">
    <property type="entry name" value="PROTEIN_KINASE_DOM"/>
    <property type="match status" value="1"/>
</dbReference>
<keyword evidence="2" id="KW-0808">Transferase</keyword>
<comment type="caution">
    <text evidence="7">The sequence shown here is derived from an EMBL/GenBank/DDBJ whole genome shotgun (WGS) entry which is preliminary data.</text>
</comment>
<keyword evidence="4 7" id="KW-0418">Kinase</keyword>
<feature type="domain" description="Protein kinase" evidence="6">
    <location>
        <begin position="15"/>
        <end position="275"/>
    </location>
</feature>
<evidence type="ECO:0000256" key="4">
    <source>
        <dbReference type="ARBA" id="ARBA00022777"/>
    </source>
</evidence>
<dbReference type="EMBL" id="BSOP01000049">
    <property type="protein sequence ID" value="GLR54315.1"/>
    <property type="molecule type" value="Genomic_DNA"/>
</dbReference>
<gene>
    <name evidence="7" type="ORF">GCM10007923_55320</name>
</gene>
<dbReference type="PRINTS" id="PR01438">
    <property type="entry name" value="UNVRSLSTRESS"/>
</dbReference>
<proteinExistence type="inferred from homology"/>
<dbReference type="PANTHER" id="PTHR43289:SF34">
    <property type="entry name" value="SERINE_THREONINE-PROTEIN KINASE YBDM-RELATED"/>
    <property type="match status" value="1"/>
</dbReference>
<evidence type="ECO:0000256" key="3">
    <source>
        <dbReference type="ARBA" id="ARBA00022741"/>
    </source>
</evidence>
<evidence type="ECO:0000256" key="2">
    <source>
        <dbReference type="ARBA" id="ARBA00022679"/>
    </source>
</evidence>